<dbReference type="Gramene" id="ONK64825">
    <property type="protein sequence ID" value="ONK64825"/>
    <property type="gene ID" value="A4U43_C07F30360"/>
</dbReference>
<keyword evidence="4" id="KW-0863">Zinc-finger</keyword>
<dbReference type="Pfam" id="PF12874">
    <property type="entry name" value="zf-met"/>
    <property type="match status" value="4"/>
</dbReference>
<organism evidence="10 11">
    <name type="scientific">Asparagus officinalis</name>
    <name type="common">Garden asparagus</name>
    <dbReference type="NCBI Taxonomy" id="4686"/>
    <lineage>
        <taxon>Eukaryota</taxon>
        <taxon>Viridiplantae</taxon>
        <taxon>Streptophyta</taxon>
        <taxon>Embryophyta</taxon>
        <taxon>Tracheophyta</taxon>
        <taxon>Spermatophyta</taxon>
        <taxon>Magnoliopsida</taxon>
        <taxon>Liliopsida</taxon>
        <taxon>Asparagales</taxon>
        <taxon>Asparagaceae</taxon>
        <taxon>Asparagoideae</taxon>
        <taxon>Asparagus</taxon>
    </lineage>
</organism>
<sequence length="361" mass="38751">MAAYLEEDADEVKKTTTGVGAENTAADLETKRQKVLAGGAPPESVRVCTICNVVCNSEKVFAHHLAGEKHALKSLCEMHYSDKGKKGCRIIVTGLVIYLACIDANVAFLESLLALISFSWYSILQAFGLPSNSLKPKNPGHMKAKTTAKRGSSGRISFVQSSYCDVCKLIFNSQQVLANHKLGRKHTKNLQKLVESLNPKPANAPKIVNLTINPSASESKAANDQPKQNAATKENLENKTQKVLHGGAAVDTLRVCTLCNVVCNSEAVYNSHIAGKKHIAKGTNPSASEISTVNDQPKQNAATKEDLETKKQKVLNGGAAADAVRVCTLCNVVCNSDAVYNIHIAGKKHIARTSEHPQVNS</sequence>
<keyword evidence="6" id="KW-0539">Nucleus</keyword>
<dbReference type="EMBL" id="CM007387">
    <property type="protein sequence ID" value="ONK64825.1"/>
    <property type="molecule type" value="Genomic_DNA"/>
</dbReference>
<dbReference type="GO" id="GO:0005634">
    <property type="term" value="C:nucleus"/>
    <property type="evidence" value="ECO:0007669"/>
    <property type="project" value="UniProtKB-SubCell"/>
</dbReference>
<evidence type="ECO:0000256" key="2">
    <source>
        <dbReference type="ARBA" id="ARBA00022723"/>
    </source>
</evidence>
<feature type="region of interest" description="Disordered" evidence="7">
    <location>
        <begin position="217"/>
        <end position="238"/>
    </location>
</feature>
<evidence type="ECO:0000256" key="3">
    <source>
        <dbReference type="ARBA" id="ARBA00022737"/>
    </source>
</evidence>
<dbReference type="SMART" id="SM00451">
    <property type="entry name" value="ZnF_U1"/>
    <property type="match status" value="4"/>
</dbReference>
<dbReference type="PANTHER" id="PTHR46144:SF6">
    <property type="entry name" value="C2H2-TYPE DOMAIN-CONTAINING PROTEIN"/>
    <property type="match status" value="1"/>
</dbReference>
<feature type="domain" description="C2H2-type" evidence="9">
    <location>
        <begin position="164"/>
        <end position="186"/>
    </location>
</feature>
<dbReference type="PANTHER" id="PTHR46144">
    <property type="entry name" value="ZINC FINGER PROTEIN 385B-LIKE"/>
    <property type="match status" value="1"/>
</dbReference>
<comment type="subcellular location">
    <subcellularLocation>
        <location evidence="1">Nucleus</location>
    </subcellularLocation>
</comment>
<evidence type="ECO:0000259" key="9">
    <source>
        <dbReference type="PROSITE" id="PS00028"/>
    </source>
</evidence>
<dbReference type="InterPro" id="IPR013087">
    <property type="entry name" value="Znf_C2H2_type"/>
</dbReference>
<feature type="compositionally biased region" description="Polar residues" evidence="7">
    <location>
        <begin position="283"/>
        <end position="302"/>
    </location>
</feature>
<evidence type="ECO:0000256" key="1">
    <source>
        <dbReference type="ARBA" id="ARBA00004123"/>
    </source>
</evidence>
<accession>A0A5P1EG02</accession>
<proteinExistence type="predicted"/>
<reference evidence="11" key="1">
    <citation type="journal article" date="2017" name="Nat. Commun.">
        <title>The asparagus genome sheds light on the origin and evolution of a young Y chromosome.</title>
        <authorList>
            <person name="Harkess A."/>
            <person name="Zhou J."/>
            <person name="Xu C."/>
            <person name="Bowers J.E."/>
            <person name="Van der Hulst R."/>
            <person name="Ayyampalayam S."/>
            <person name="Mercati F."/>
            <person name="Riccardi P."/>
            <person name="McKain M.R."/>
            <person name="Kakrana A."/>
            <person name="Tang H."/>
            <person name="Ray J."/>
            <person name="Groenendijk J."/>
            <person name="Arikit S."/>
            <person name="Mathioni S.M."/>
            <person name="Nakano M."/>
            <person name="Shan H."/>
            <person name="Telgmann-Rauber A."/>
            <person name="Kanno A."/>
            <person name="Yue Z."/>
            <person name="Chen H."/>
            <person name="Li W."/>
            <person name="Chen Y."/>
            <person name="Xu X."/>
            <person name="Zhang Y."/>
            <person name="Luo S."/>
            <person name="Chen H."/>
            <person name="Gao J."/>
            <person name="Mao Z."/>
            <person name="Pires J.C."/>
            <person name="Luo M."/>
            <person name="Kudrna D."/>
            <person name="Wing R.A."/>
            <person name="Meyers B.C."/>
            <person name="Yi K."/>
            <person name="Kong H."/>
            <person name="Lavrijsen P."/>
            <person name="Sunseri F."/>
            <person name="Falavigna A."/>
            <person name="Ye Y."/>
            <person name="Leebens-Mack J.H."/>
            <person name="Chen G."/>
        </authorList>
    </citation>
    <scope>NUCLEOTIDE SEQUENCE [LARGE SCALE GENOMIC DNA]</scope>
    <source>
        <strain evidence="11">cv. DH0086</strain>
    </source>
</reference>
<evidence type="ECO:0000256" key="6">
    <source>
        <dbReference type="ARBA" id="ARBA00023242"/>
    </source>
</evidence>
<dbReference type="GO" id="GO:0008270">
    <property type="term" value="F:zinc ion binding"/>
    <property type="evidence" value="ECO:0007669"/>
    <property type="project" value="UniProtKB-KW"/>
</dbReference>
<keyword evidence="3" id="KW-0677">Repeat</keyword>
<keyword evidence="8" id="KW-1133">Transmembrane helix</keyword>
<gene>
    <name evidence="10" type="ORF">A4U43_C07F30360</name>
</gene>
<evidence type="ECO:0000313" key="10">
    <source>
        <dbReference type="EMBL" id="ONK64825.1"/>
    </source>
</evidence>
<evidence type="ECO:0000313" key="11">
    <source>
        <dbReference type="Proteomes" id="UP000243459"/>
    </source>
</evidence>
<dbReference type="InterPro" id="IPR036236">
    <property type="entry name" value="Znf_C2H2_sf"/>
</dbReference>
<dbReference type="SMART" id="SM00355">
    <property type="entry name" value="ZnF_C2H2"/>
    <property type="match status" value="4"/>
</dbReference>
<dbReference type="Proteomes" id="UP000243459">
    <property type="component" value="Chromosome 7"/>
</dbReference>
<keyword evidence="11" id="KW-1185">Reference proteome</keyword>
<dbReference type="Gene3D" id="3.30.160.60">
    <property type="entry name" value="Classic Zinc Finger"/>
    <property type="match status" value="4"/>
</dbReference>
<protein>
    <recommendedName>
        <fullName evidence="9">C2H2-type domain-containing protein</fullName>
    </recommendedName>
</protein>
<keyword evidence="2" id="KW-0479">Metal-binding</keyword>
<dbReference type="OMA" id="TEPMANQ"/>
<evidence type="ECO:0000256" key="5">
    <source>
        <dbReference type="ARBA" id="ARBA00022833"/>
    </source>
</evidence>
<keyword evidence="8" id="KW-0472">Membrane</keyword>
<name>A0A5P1EG02_ASPOF</name>
<feature type="transmembrane region" description="Helical" evidence="8">
    <location>
        <begin position="87"/>
        <end position="106"/>
    </location>
</feature>
<feature type="compositionally biased region" description="Polar residues" evidence="7">
    <location>
        <begin position="217"/>
        <end position="232"/>
    </location>
</feature>
<dbReference type="SUPFAM" id="SSF57667">
    <property type="entry name" value="beta-beta-alpha zinc fingers"/>
    <property type="match status" value="4"/>
</dbReference>
<keyword evidence="8" id="KW-0812">Transmembrane</keyword>
<dbReference type="InterPro" id="IPR051868">
    <property type="entry name" value="ZN346_ZMAT4"/>
</dbReference>
<dbReference type="AlphaFoldDB" id="A0A5P1EG02"/>
<dbReference type="GO" id="GO:0003676">
    <property type="term" value="F:nucleic acid binding"/>
    <property type="evidence" value="ECO:0007669"/>
    <property type="project" value="InterPro"/>
</dbReference>
<dbReference type="InterPro" id="IPR003604">
    <property type="entry name" value="Matrin/U1-like-C_Znf_C2H2"/>
</dbReference>
<keyword evidence="5" id="KW-0862">Zinc</keyword>
<evidence type="ECO:0000256" key="4">
    <source>
        <dbReference type="ARBA" id="ARBA00022771"/>
    </source>
</evidence>
<evidence type="ECO:0000256" key="7">
    <source>
        <dbReference type="SAM" id="MobiDB-lite"/>
    </source>
</evidence>
<dbReference type="PROSITE" id="PS00028">
    <property type="entry name" value="ZINC_FINGER_C2H2_1"/>
    <property type="match status" value="1"/>
</dbReference>
<feature type="region of interest" description="Disordered" evidence="7">
    <location>
        <begin position="283"/>
        <end position="306"/>
    </location>
</feature>
<evidence type="ECO:0000256" key="8">
    <source>
        <dbReference type="SAM" id="Phobius"/>
    </source>
</evidence>